<gene>
    <name evidence="1" type="ORF">SAMN05216550_1094</name>
</gene>
<sequence>MAGLLQTTACMRNRDGQPNRRLLTGTRERSITSSSGTTWATCRHSYWNASHTWFVGPFIGSFA</sequence>
<dbReference type="Proteomes" id="UP000183529">
    <property type="component" value="Unassembled WGS sequence"/>
</dbReference>
<evidence type="ECO:0000313" key="1">
    <source>
        <dbReference type="EMBL" id="SEJ82296.1"/>
    </source>
</evidence>
<name>A0AAQ1JUN3_9BURK</name>
<reference evidence="1 2" key="1">
    <citation type="submission" date="2016-10" db="EMBL/GenBank/DDBJ databases">
        <authorList>
            <person name="Varghese N."/>
            <person name="Submissions S."/>
        </authorList>
    </citation>
    <scope>NUCLEOTIDE SEQUENCE [LARGE SCALE GENOMIC DNA]</scope>
    <source>
        <strain evidence="1 2">LMG 22274</strain>
    </source>
</reference>
<organism evidence="1 2">
    <name type="scientific">Paraburkholderia tropica</name>
    <dbReference type="NCBI Taxonomy" id="92647"/>
    <lineage>
        <taxon>Bacteria</taxon>
        <taxon>Pseudomonadati</taxon>
        <taxon>Pseudomonadota</taxon>
        <taxon>Betaproteobacteria</taxon>
        <taxon>Burkholderiales</taxon>
        <taxon>Burkholderiaceae</taxon>
        <taxon>Paraburkholderia</taxon>
    </lineage>
</organism>
<protein>
    <submittedName>
        <fullName evidence="1">Uncharacterized protein</fullName>
    </submittedName>
</protein>
<evidence type="ECO:0000313" key="2">
    <source>
        <dbReference type="Proteomes" id="UP000183529"/>
    </source>
</evidence>
<dbReference type="AlphaFoldDB" id="A0AAQ1JUN3"/>
<accession>A0AAQ1JUN3</accession>
<comment type="caution">
    <text evidence="1">The sequence shown here is derived from an EMBL/GenBank/DDBJ whole genome shotgun (WGS) entry which is preliminary data.</text>
</comment>
<dbReference type="EMBL" id="FNZM01000009">
    <property type="protein sequence ID" value="SEJ82296.1"/>
    <property type="molecule type" value="Genomic_DNA"/>
</dbReference>
<proteinExistence type="predicted"/>